<reference evidence="1 2" key="1">
    <citation type="journal article" date="2023" name="G3 (Bethesda)">
        <title>A chromosome-level genome assembly of Zasmidium syzygii isolated from banana leaves.</title>
        <authorList>
            <person name="van Westerhoven A.C."/>
            <person name="Mehrabi R."/>
            <person name="Talebi R."/>
            <person name="Steentjes M.B.F."/>
            <person name="Corcolon B."/>
            <person name="Chong P.A."/>
            <person name="Kema G.H.J."/>
            <person name="Seidl M.F."/>
        </authorList>
    </citation>
    <scope>NUCLEOTIDE SEQUENCE [LARGE SCALE GENOMIC DNA]</scope>
    <source>
        <strain evidence="1 2">P124</strain>
    </source>
</reference>
<evidence type="ECO:0000313" key="2">
    <source>
        <dbReference type="Proteomes" id="UP001305779"/>
    </source>
</evidence>
<protein>
    <submittedName>
        <fullName evidence="1">Uncharacterized protein</fullName>
    </submittedName>
</protein>
<dbReference type="PANTHER" id="PTHR38111">
    <property type="entry name" value="ZN(2)-C6 FUNGAL-TYPE DOMAIN-CONTAINING PROTEIN-RELATED"/>
    <property type="match status" value="1"/>
</dbReference>
<accession>A0ABR0F2H6</accession>
<comment type="caution">
    <text evidence="1">The sequence shown here is derived from an EMBL/GenBank/DDBJ whole genome shotgun (WGS) entry which is preliminary data.</text>
</comment>
<proteinExistence type="predicted"/>
<dbReference type="EMBL" id="JAXOVC010000001">
    <property type="protein sequence ID" value="KAK4507907.1"/>
    <property type="molecule type" value="Genomic_DNA"/>
</dbReference>
<dbReference type="InterPro" id="IPR053178">
    <property type="entry name" value="Osmoadaptation_assoc"/>
</dbReference>
<dbReference type="Proteomes" id="UP001305779">
    <property type="component" value="Unassembled WGS sequence"/>
</dbReference>
<organism evidence="1 2">
    <name type="scientific">Zasmidium cellare</name>
    <name type="common">Wine cellar mold</name>
    <name type="synonym">Racodium cellare</name>
    <dbReference type="NCBI Taxonomy" id="395010"/>
    <lineage>
        <taxon>Eukaryota</taxon>
        <taxon>Fungi</taxon>
        <taxon>Dikarya</taxon>
        <taxon>Ascomycota</taxon>
        <taxon>Pezizomycotina</taxon>
        <taxon>Dothideomycetes</taxon>
        <taxon>Dothideomycetidae</taxon>
        <taxon>Mycosphaerellales</taxon>
        <taxon>Mycosphaerellaceae</taxon>
        <taxon>Zasmidium</taxon>
    </lineage>
</organism>
<name>A0ABR0F2H6_ZASCE</name>
<dbReference type="PANTHER" id="PTHR38111:SF2">
    <property type="entry name" value="FINGER DOMAIN PROTEIN, PUTATIVE (AFU_ORTHOLOGUE AFUA_1G01560)-RELATED"/>
    <property type="match status" value="1"/>
</dbReference>
<keyword evidence="2" id="KW-1185">Reference proteome</keyword>
<gene>
    <name evidence="1" type="ORF">PRZ48_001642</name>
</gene>
<sequence>MNASRDALCLIHLGVRYRDERLLLEGRTRHLAALRHTQAAIAQPNAALDDCVLGASYTLGHCEMYSVISQNGKGWRGHTGPFERILQVRGPKSIVTPFAHALLQNIRMVEVATSFLNRKASYLSSPEWIAAAKQNHDSPAFHATNLALKTGAALEKADQLCALPKPPEARIVAMLNDMMEIDLGLKKWLIEVDRWSGGAFIPHKALPTSTYASFHDRCGGLADIFPVAIEFPSFMSATSHMYIWTSLLLLRRAIADVARLYPYPLLAAVNQDQEAMLDASIDECATSLCQSIAFLSQGNHGFAGVISCGAPLHFSSEWFRKKQQQKRLLWANHVREFLQRDILLGESLNTSLDLGKPVFTWWMLPDIFADSAKAVTTNKGQKEAASIAEEDEQLG</sequence>
<evidence type="ECO:0000313" key="1">
    <source>
        <dbReference type="EMBL" id="KAK4507907.1"/>
    </source>
</evidence>